<reference evidence="1" key="2">
    <citation type="journal article" date="2015" name="Fish Shellfish Immunol.">
        <title>Early steps in the European eel (Anguilla anguilla)-Vibrio vulnificus interaction in the gills: Role of the RtxA13 toxin.</title>
        <authorList>
            <person name="Callol A."/>
            <person name="Pajuelo D."/>
            <person name="Ebbesson L."/>
            <person name="Teles M."/>
            <person name="MacKenzie S."/>
            <person name="Amaro C."/>
        </authorList>
    </citation>
    <scope>NUCLEOTIDE SEQUENCE</scope>
</reference>
<proteinExistence type="predicted"/>
<accession>A0A0E9PIM7</accession>
<name>A0A0E9PIM7_ANGAN</name>
<dbReference type="AlphaFoldDB" id="A0A0E9PIM7"/>
<organism evidence="1">
    <name type="scientific">Anguilla anguilla</name>
    <name type="common">European freshwater eel</name>
    <name type="synonym">Muraena anguilla</name>
    <dbReference type="NCBI Taxonomy" id="7936"/>
    <lineage>
        <taxon>Eukaryota</taxon>
        <taxon>Metazoa</taxon>
        <taxon>Chordata</taxon>
        <taxon>Craniata</taxon>
        <taxon>Vertebrata</taxon>
        <taxon>Euteleostomi</taxon>
        <taxon>Actinopterygii</taxon>
        <taxon>Neopterygii</taxon>
        <taxon>Teleostei</taxon>
        <taxon>Anguilliformes</taxon>
        <taxon>Anguillidae</taxon>
        <taxon>Anguilla</taxon>
    </lineage>
</organism>
<evidence type="ECO:0000313" key="1">
    <source>
        <dbReference type="EMBL" id="JAH03935.1"/>
    </source>
</evidence>
<protein>
    <submittedName>
        <fullName evidence="1">Uncharacterized protein</fullName>
    </submittedName>
</protein>
<sequence>MMVAAMLLGECGSSKATGCSDSFSGPLQPPLARRWRLSVPCSANPRLHLKHLKGFSPV</sequence>
<dbReference type="EMBL" id="GBXM01104642">
    <property type="protein sequence ID" value="JAH03935.1"/>
    <property type="molecule type" value="Transcribed_RNA"/>
</dbReference>
<reference evidence="1" key="1">
    <citation type="submission" date="2014-11" db="EMBL/GenBank/DDBJ databases">
        <authorList>
            <person name="Amaro Gonzalez C."/>
        </authorList>
    </citation>
    <scope>NUCLEOTIDE SEQUENCE</scope>
</reference>